<sequence length="2019" mass="229781">MAGNYNYGGSGGFYRDWMYKRFDEVTGNLSAEYVAGVEEFMTFANSQPIVQSCRGKFHCPCSVCKNEKHIISGRRVSSHLFSQGFMPDYYVWYKHGEELNMDIGTSYTDRTYFSENHEEVGNVVEDPYVDMVNDAFNFNVGYDDNVGHDDNYHHDGSYQNVEEPVRNHSNKFYDLLEGANNPLYDGCREGQSQLSLASRLMHNKAEYNMSEKLVDSVCEMFTDFLPEGNQATTSHYQTEKLMRNLGLPYHTIDVCKNNCMLFWKEDEKEDQCRFCGAQRWKPKDDRRRTKVPYSRMWYLPIADRLKRMYQSHKTAAAMRWHAEHQSKEGEMNHPSDAAEWRYFQELHPRFAEEPRNVYLGLCTDGFNPFGMSRNHSLWPVILTPYNLPPGMCMNTEYLFLTILNSGPNHPRASLDVFLQPLIEELKELWCTGVDAYDVSLSQNFNLKAVLLWTISDFPAYSMLSGWTTHGKLSCPVCMESTKSFYLPNGRKTCWFDCHRRFLPHGHPSRRNKKDFLKGRDASSEYPPESLTGEQVYYERLASVNPPKMKDVGGNGHEKKMRGYGKEHNWHKESILWELSYWKDLNLRHNIDVMHTEKNFLDNIMNTLLGVKGKSKDNIMSRLDIEKYCSRPGLHIDSTGKAPFPPYKLTEEAKQSLFQCVKHDVRFPDGYSSDLASCVDLENGKFSGMKSHDCHVFMERLLLFIFAELLDRNVYLALSGIGAFFRDLCSRTLQTSRVQILKQNIVLIICNLEKIFPPSFFDVMEHLPIHLPYEAELGGPVQYRLTRFDEGEVPVYHVPGVPNIFMQVGRPSGAMHVEWLSEKDYQNAHAYVLRNCDYFKPFESMFEDYLSAKYPSLSEKELYVRRAEEYHLWVKEYVTYWNSNSPFPTWVQEIVQGPLNKVKTWPMYFTRGYLFHTQTHGAGRKTCNYGVCVKGENYADSSDEADFYGTLTDVIELEYEGIVNLRITLFKCKWYDPKIGRGTRRNHGGVVDVLSTRKYNKYEPFILASQADQVCYIPYPYTKKPKNIWLSVLKVNPRGNISGQYENTDPTLLQTEDDEAVLQTTIEDLVIDYPVADVTPIILDYDIGDAEPEDEFRCNLSSSDEDEIEDEDRMPNAGRGGSRKRKTTPNVTQRAGGSTPAGRPSSLPQQYDFTPAAATVQVSASIPPQGAGAGASSSAPHYRNYPPPQQLFQHSTNQPQRVDPLPPQETAQQDPPLSPDPETASHSHPSSQGNNFQEGIPAVLPELQEDSVVALNDILSVPGREAWCCVLSPIPRPKTEWFTRDRGSRLVRKITRIFLQKFDAPFYNWSCVPVDKRERLFLEFAKTHHWDPLITGTVQYYFNEIVKRRLKDMVSTARTTREQPPWIGETLWGTMCAYWDTEAAQKRSRTYSKARLSDRNGIGPHVHYSGPKSFQEIQDELEEKLGRPVHLGEVFIETHTKSDGSFVDQKSEKIAQAYQQNVRDRLSALEASASAVSDGSSRPPELTLDDYTAIFLESTEKDSRGNPYGLGCLKDTLGSANRHHSGSSSSFQALEERLQEAQRKIEEQAAYNEKRDAEIAAREAESSRVTTEQKDKLEQLSLVEKYLRQTDPQFLDFMASHSTTTTELDMGTCRESEPTQIFVPGPIIVGAGPSGLAVAACLSNRGVPSVILERTDCLASLWQKRTYDRLKLHLPKHFCELPLMPFPKNFPKYPSKQLFISYVESYAARFNIKPVFNQTVEKAEFDDASGLWNVKTQDGVYTSTWLVVATGENAEPVFPNIPGLKKFTGPVVHTSAYKSGSAFANRKVLVVGCGNSGMEVSLDLCRYNALPHMVVRNSVHVLPRDFFGLSTFGIAMTLLKWFPLKLVDKFLLLLANSTLGNTDLLGLRRPKTGPIELKNVTGKTPVLDVGAISLIRSGQIKVTQAVKEITRNGAKFLNGKEIEFDSIILATGYKSNVPDWLKENSFFTKEGMPKTPFPNGWKGEKGLYTVGFTRRGLSGTAYDAVKIAEDITDQWMKFNGPLSCRNICSSHIIHLHFNKS</sequence>
<evidence type="ECO:0000256" key="2">
    <source>
        <dbReference type="ARBA" id="ARBA00004814"/>
    </source>
</evidence>
<dbReference type="Pfam" id="PF13963">
    <property type="entry name" value="Transpos_assoc"/>
    <property type="match status" value="1"/>
</dbReference>
<feature type="region of interest" description="Disordered" evidence="12">
    <location>
        <begin position="1092"/>
        <end position="1149"/>
    </location>
</feature>
<dbReference type="GO" id="GO:0103075">
    <property type="term" value="F:indole-3-pyruvate monooxygenase activity"/>
    <property type="evidence" value="ECO:0007669"/>
    <property type="project" value="UniProtKB-EC"/>
</dbReference>
<keyword evidence="17" id="KW-1185">Reference proteome</keyword>
<evidence type="ECO:0000256" key="10">
    <source>
        <dbReference type="ARBA" id="ARBA00039148"/>
    </source>
</evidence>
<dbReference type="GO" id="GO:0005789">
    <property type="term" value="C:endoplasmic reticulum membrane"/>
    <property type="evidence" value="ECO:0007669"/>
    <property type="project" value="TreeGrafter"/>
</dbReference>
<protein>
    <recommendedName>
        <fullName evidence="10">indole-3-pyruvate monooxygenase</fullName>
        <ecNumber evidence="10">1.14.13.168</ecNumber>
    </recommendedName>
</protein>
<dbReference type="Pfam" id="PF03004">
    <property type="entry name" value="Transposase_24"/>
    <property type="match status" value="1"/>
</dbReference>
<comment type="pathway">
    <text evidence="2">Plant hormone metabolism; auxin biosynthesis.</text>
</comment>
<keyword evidence="4" id="KW-0285">Flavoprotein</keyword>
<evidence type="ECO:0000313" key="16">
    <source>
        <dbReference type="EMBL" id="KAG7601911.1"/>
    </source>
</evidence>
<dbReference type="EMBL" id="JAEFBK010000005">
    <property type="protein sequence ID" value="KAG7601911.1"/>
    <property type="molecule type" value="Genomic_DNA"/>
</dbReference>
<feature type="compositionally biased region" description="Acidic residues" evidence="12">
    <location>
        <begin position="1102"/>
        <end position="1111"/>
    </location>
</feature>
<evidence type="ECO:0000256" key="4">
    <source>
        <dbReference type="ARBA" id="ARBA00022630"/>
    </source>
</evidence>
<dbReference type="Pfam" id="PF02992">
    <property type="entry name" value="Transposase_21"/>
    <property type="match status" value="1"/>
</dbReference>
<keyword evidence="7" id="KW-0560">Oxidoreductase</keyword>
<dbReference type="InterPro" id="IPR025312">
    <property type="entry name" value="DUF4216"/>
</dbReference>
<feature type="domain" description="DUF4218" evidence="14">
    <location>
        <begin position="727"/>
        <end position="789"/>
    </location>
</feature>
<comment type="similarity">
    <text evidence="3">Belongs to the FMO family.</text>
</comment>
<evidence type="ECO:0000256" key="6">
    <source>
        <dbReference type="ARBA" id="ARBA00022857"/>
    </source>
</evidence>
<evidence type="ECO:0000259" key="14">
    <source>
        <dbReference type="Pfam" id="PF13960"/>
    </source>
</evidence>
<accession>A0A8T2D4I3</accession>
<evidence type="ECO:0000256" key="3">
    <source>
        <dbReference type="ARBA" id="ARBA00009183"/>
    </source>
</evidence>
<feature type="domain" description="DUF4216" evidence="13">
    <location>
        <begin position="954"/>
        <end position="1022"/>
    </location>
</feature>
<keyword evidence="5" id="KW-0274">FAD</keyword>
<evidence type="ECO:0000256" key="12">
    <source>
        <dbReference type="SAM" id="MobiDB-lite"/>
    </source>
</evidence>
<feature type="compositionally biased region" description="Low complexity" evidence="12">
    <location>
        <begin position="1166"/>
        <end position="1179"/>
    </location>
</feature>
<dbReference type="EC" id="1.14.13.168" evidence="10"/>
<evidence type="ECO:0000259" key="15">
    <source>
        <dbReference type="Pfam" id="PF13963"/>
    </source>
</evidence>
<evidence type="ECO:0000256" key="5">
    <source>
        <dbReference type="ARBA" id="ARBA00022827"/>
    </source>
</evidence>
<evidence type="ECO:0000256" key="1">
    <source>
        <dbReference type="ARBA" id="ARBA00001974"/>
    </source>
</evidence>
<dbReference type="GO" id="GO:0009851">
    <property type="term" value="P:auxin biosynthetic process"/>
    <property type="evidence" value="ECO:0007669"/>
    <property type="project" value="UniProtKB-KW"/>
</dbReference>
<dbReference type="Pfam" id="PF13738">
    <property type="entry name" value="Pyr_redox_3"/>
    <property type="match status" value="1"/>
</dbReference>
<gene>
    <name evidence="16" type="ORF">ISN45_At05g010350</name>
</gene>
<proteinExistence type="inferred from homology"/>
<dbReference type="Proteomes" id="UP000694240">
    <property type="component" value="Chromosome 5"/>
</dbReference>
<evidence type="ECO:0000259" key="13">
    <source>
        <dbReference type="Pfam" id="PF13952"/>
    </source>
</evidence>
<dbReference type="GO" id="GO:0050660">
    <property type="term" value="F:flavin adenine dinucleotide binding"/>
    <property type="evidence" value="ECO:0007669"/>
    <property type="project" value="TreeGrafter"/>
</dbReference>
<dbReference type="InterPro" id="IPR004252">
    <property type="entry name" value="Probable_transposase_24"/>
</dbReference>
<dbReference type="InterPro" id="IPR029480">
    <property type="entry name" value="Transpos_assoc"/>
</dbReference>
<evidence type="ECO:0000313" key="17">
    <source>
        <dbReference type="Proteomes" id="UP000694240"/>
    </source>
</evidence>
<evidence type="ECO:0000256" key="8">
    <source>
        <dbReference type="ARBA" id="ARBA00023033"/>
    </source>
</evidence>
<feature type="region of interest" description="Disordered" evidence="12">
    <location>
        <begin position="1548"/>
        <end position="1571"/>
    </location>
</feature>
<feature type="compositionally biased region" description="Polar residues" evidence="12">
    <location>
        <begin position="1189"/>
        <end position="1199"/>
    </location>
</feature>
<comment type="cofactor">
    <cofactor evidence="1">
        <name>FAD</name>
        <dbReference type="ChEBI" id="CHEBI:57692"/>
    </cofactor>
</comment>
<reference evidence="16 17" key="1">
    <citation type="submission" date="2020-12" db="EMBL/GenBank/DDBJ databases">
        <title>Concerted genomic and epigenomic changes stabilize Arabidopsis allopolyploids.</title>
        <authorList>
            <person name="Chen Z."/>
        </authorList>
    </citation>
    <scope>NUCLEOTIDE SEQUENCE [LARGE SCALE GENOMIC DNA]</scope>
    <source>
        <strain evidence="16">Allo738</strain>
        <tissue evidence="16">Leaf</tissue>
    </source>
</reference>
<feature type="region of interest" description="Disordered" evidence="12">
    <location>
        <begin position="1166"/>
        <end position="1237"/>
    </location>
</feature>
<evidence type="ECO:0000256" key="7">
    <source>
        <dbReference type="ARBA" id="ARBA00023002"/>
    </source>
</evidence>
<comment type="caution">
    <text evidence="16">The sequence shown here is derived from an EMBL/GenBank/DDBJ whole genome shotgun (WGS) entry which is preliminary data.</text>
</comment>
<name>A0A8T2D4I3_9BRAS</name>
<organism evidence="16 17">
    <name type="scientific">Arabidopsis thaliana x Arabidopsis arenosa</name>
    <dbReference type="NCBI Taxonomy" id="1240361"/>
    <lineage>
        <taxon>Eukaryota</taxon>
        <taxon>Viridiplantae</taxon>
        <taxon>Streptophyta</taxon>
        <taxon>Embryophyta</taxon>
        <taxon>Tracheophyta</taxon>
        <taxon>Spermatophyta</taxon>
        <taxon>Magnoliopsida</taxon>
        <taxon>eudicotyledons</taxon>
        <taxon>Gunneridae</taxon>
        <taxon>Pentapetalae</taxon>
        <taxon>rosids</taxon>
        <taxon>malvids</taxon>
        <taxon>Brassicales</taxon>
        <taxon>Brassicaceae</taxon>
        <taxon>Camelineae</taxon>
        <taxon>Arabidopsis</taxon>
    </lineage>
</organism>
<keyword evidence="9" id="KW-0073">Auxin biosynthesis</keyword>
<keyword evidence="8" id="KW-0503">Monooxygenase</keyword>
<comment type="catalytic activity">
    <reaction evidence="11">
        <text>indole-3-pyruvate + NADPH + O2 + H(+) = (indol-3-yl)acetate + CO2 + NADP(+) + H2O</text>
        <dbReference type="Rhea" id="RHEA:34331"/>
        <dbReference type="ChEBI" id="CHEBI:15377"/>
        <dbReference type="ChEBI" id="CHEBI:15378"/>
        <dbReference type="ChEBI" id="CHEBI:15379"/>
        <dbReference type="ChEBI" id="CHEBI:16526"/>
        <dbReference type="ChEBI" id="CHEBI:17640"/>
        <dbReference type="ChEBI" id="CHEBI:30854"/>
        <dbReference type="ChEBI" id="CHEBI:57783"/>
        <dbReference type="ChEBI" id="CHEBI:58349"/>
        <dbReference type="EC" id="1.14.13.168"/>
    </reaction>
</comment>
<feature type="domain" description="Transposase-associated" evidence="15">
    <location>
        <begin position="15"/>
        <end position="97"/>
    </location>
</feature>
<dbReference type="InterPro" id="IPR050982">
    <property type="entry name" value="Auxin_biosynth/cation_transpt"/>
</dbReference>
<dbReference type="Pfam" id="PF13960">
    <property type="entry name" value="DUF4218"/>
    <property type="match status" value="1"/>
</dbReference>
<dbReference type="InterPro" id="IPR025452">
    <property type="entry name" value="DUF4218"/>
</dbReference>
<keyword evidence="6" id="KW-0521">NADP</keyword>
<dbReference type="InterPro" id="IPR004242">
    <property type="entry name" value="Transposase_21"/>
</dbReference>
<dbReference type="Pfam" id="PF13952">
    <property type="entry name" value="DUF4216"/>
    <property type="match status" value="1"/>
</dbReference>
<dbReference type="PANTHER" id="PTHR43539:SF78">
    <property type="entry name" value="FLAVIN-CONTAINING MONOOXYGENASE"/>
    <property type="match status" value="1"/>
</dbReference>
<dbReference type="PANTHER" id="PTHR43539">
    <property type="entry name" value="FLAVIN-BINDING MONOOXYGENASE-LIKE PROTEIN (AFU_ORTHOLOGUE AFUA_4G09220)"/>
    <property type="match status" value="1"/>
</dbReference>
<evidence type="ECO:0000256" key="9">
    <source>
        <dbReference type="ARBA" id="ARBA00023070"/>
    </source>
</evidence>
<dbReference type="FunFam" id="3.50.50.60:FF:000100">
    <property type="entry name" value="Flavin-containing monooxygenase"/>
    <property type="match status" value="1"/>
</dbReference>
<evidence type="ECO:0000256" key="11">
    <source>
        <dbReference type="ARBA" id="ARBA00047707"/>
    </source>
</evidence>
<feature type="compositionally biased region" description="Polar residues" evidence="12">
    <location>
        <begin position="1223"/>
        <end position="1236"/>
    </location>
</feature>